<dbReference type="Proteomes" id="UP001159364">
    <property type="component" value="Linkage Group LG01"/>
</dbReference>
<feature type="domain" description="Peptidase S9 prolyl oligopeptidase catalytic" evidence="1">
    <location>
        <begin position="195"/>
        <end position="426"/>
    </location>
</feature>
<name>A0AAV8U6L6_9ROSI</name>
<dbReference type="SUPFAM" id="SSF53474">
    <property type="entry name" value="alpha/beta-Hydrolases"/>
    <property type="match status" value="1"/>
</dbReference>
<dbReference type="PANTHER" id="PTHR47381:SF3">
    <property type="entry name" value="ALPHA_BETA-HYDROLASES SUPERFAMILY PROTEIN"/>
    <property type="match status" value="1"/>
</dbReference>
<dbReference type="GO" id="GO:0006508">
    <property type="term" value="P:proteolysis"/>
    <property type="evidence" value="ECO:0007669"/>
    <property type="project" value="InterPro"/>
</dbReference>
<accession>A0AAV8U6L6</accession>
<dbReference type="InterPro" id="IPR001375">
    <property type="entry name" value="Peptidase_S9_cat"/>
</dbReference>
<dbReference type="GO" id="GO:0008236">
    <property type="term" value="F:serine-type peptidase activity"/>
    <property type="evidence" value="ECO:0007669"/>
    <property type="project" value="InterPro"/>
</dbReference>
<evidence type="ECO:0000259" key="1">
    <source>
        <dbReference type="Pfam" id="PF00326"/>
    </source>
</evidence>
<comment type="caution">
    <text evidence="2">The sequence shown here is derived from an EMBL/GenBank/DDBJ whole genome shotgun (WGS) entry which is preliminary data.</text>
</comment>
<evidence type="ECO:0000313" key="2">
    <source>
        <dbReference type="EMBL" id="KAJ8773493.1"/>
    </source>
</evidence>
<protein>
    <recommendedName>
        <fullName evidence="1">Peptidase S9 prolyl oligopeptidase catalytic domain-containing protein</fullName>
    </recommendedName>
</protein>
<proteinExistence type="predicted"/>
<dbReference type="PANTHER" id="PTHR47381">
    <property type="entry name" value="ALPHA/BETA-HYDROLASES SUPERFAMILY PROTEIN"/>
    <property type="match status" value="1"/>
</dbReference>
<dbReference type="AlphaFoldDB" id="A0AAV8U6L6"/>
<gene>
    <name evidence="2" type="ORF">K2173_005739</name>
</gene>
<reference evidence="2 3" key="1">
    <citation type="submission" date="2021-09" db="EMBL/GenBank/DDBJ databases">
        <title>Genomic insights and catalytic innovation underlie evolution of tropane alkaloids biosynthesis.</title>
        <authorList>
            <person name="Wang Y.-J."/>
            <person name="Tian T."/>
            <person name="Huang J.-P."/>
            <person name="Huang S.-X."/>
        </authorList>
    </citation>
    <scope>NUCLEOTIDE SEQUENCE [LARGE SCALE GENOMIC DNA]</scope>
    <source>
        <strain evidence="2">KIB-2018</strain>
        <tissue evidence="2">Leaf</tissue>
    </source>
</reference>
<sequence>MLSSSAFRSHVFHVYRPTARTCPSCPRELYSYKYGTSQHLLNQTTNALTMKAQVTDVGKLRSDFIQVLRCRRSPEVALSVEDAKPVTNPFFQDDTGPTNFSEVTCFNFLFLFNFIFKLTLNSEQAMKSCPKVEIQNFKDVVKEENLCLATEAGEQGRLPLLILSMKDWTERRPAIVFLHSTNKCKEWLRPLLEAYASRGYVAIAVDSRYHGERAGNKTAYRDALISSWKTGDRMPFIYDTVWDLIKLADYLIQREDVDAHRIGITGESLGGMHAWFAAFADTRYTVAVPIIGVQGFRWAIDNDLWQGRVDSIRPLFEEARLGLGKSAIDKEVVEKVWDKIAPGLASRFDSPYTIPAIAQRPLLILNGSEDPRCPLAGLQVPVSRGKMSYEEAHSQEKFEFTAHPGIGHQMTSLMVKEASDWFDKYLQK</sequence>
<keyword evidence="3" id="KW-1185">Reference proteome</keyword>
<dbReference type="InterPro" id="IPR029058">
    <property type="entry name" value="AB_hydrolase_fold"/>
</dbReference>
<dbReference type="Pfam" id="PF00326">
    <property type="entry name" value="Peptidase_S9"/>
    <property type="match status" value="1"/>
</dbReference>
<dbReference type="Gene3D" id="3.40.50.1820">
    <property type="entry name" value="alpha/beta hydrolase"/>
    <property type="match status" value="1"/>
</dbReference>
<evidence type="ECO:0000313" key="3">
    <source>
        <dbReference type="Proteomes" id="UP001159364"/>
    </source>
</evidence>
<dbReference type="EMBL" id="JAIWQS010000001">
    <property type="protein sequence ID" value="KAJ8773493.1"/>
    <property type="molecule type" value="Genomic_DNA"/>
</dbReference>
<organism evidence="2 3">
    <name type="scientific">Erythroxylum novogranatense</name>
    <dbReference type="NCBI Taxonomy" id="1862640"/>
    <lineage>
        <taxon>Eukaryota</taxon>
        <taxon>Viridiplantae</taxon>
        <taxon>Streptophyta</taxon>
        <taxon>Embryophyta</taxon>
        <taxon>Tracheophyta</taxon>
        <taxon>Spermatophyta</taxon>
        <taxon>Magnoliopsida</taxon>
        <taxon>eudicotyledons</taxon>
        <taxon>Gunneridae</taxon>
        <taxon>Pentapetalae</taxon>
        <taxon>rosids</taxon>
        <taxon>fabids</taxon>
        <taxon>Malpighiales</taxon>
        <taxon>Erythroxylaceae</taxon>
        <taxon>Erythroxylum</taxon>
    </lineage>
</organism>